<feature type="signal peptide" evidence="3">
    <location>
        <begin position="1"/>
        <end position="23"/>
    </location>
</feature>
<dbReference type="GO" id="GO:0006508">
    <property type="term" value="P:proteolysis"/>
    <property type="evidence" value="ECO:0007669"/>
    <property type="project" value="InterPro"/>
</dbReference>
<keyword evidence="6" id="KW-1185">Reference proteome</keyword>
<dbReference type="OrthoDB" id="78172at2759"/>
<keyword evidence="3" id="KW-0732">Signal</keyword>
<feature type="domain" description="Apple" evidence="4">
    <location>
        <begin position="99"/>
        <end position="172"/>
    </location>
</feature>
<dbReference type="InParanoid" id="T0RJM1"/>
<accession>T0RJM1</accession>
<evidence type="ECO:0000256" key="3">
    <source>
        <dbReference type="SAM" id="SignalP"/>
    </source>
</evidence>
<dbReference type="STRING" id="1156394.T0RJM1"/>
<dbReference type="GeneID" id="19953068"/>
<dbReference type="VEuPathDB" id="FungiDB:SDRG_12341"/>
<dbReference type="AlphaFoldDB" id="T0RJM1"/>
<reference evidence="5 6" key="1">
    <citation type="submission" date="2012-04" db="EMBL/GenBank/DDBJ databases">
        <title>The Genome Sequence of Saprolegnia declina VS20.</title>
        <authorList>
            <consortium name="The Broad Institute Genome Sequencing Platform"/>
            <person name="Russ C."/>
            <person name="Nusbaum C."/>
            <person name="Tyler B."/>
            <person name="van West P."/>
            <person name="Dieguez-Uribeondo J."/>
            <person name="de Bruijn I."/>
            <person name="Tripathy S."/>
            <person name="Jiang R."/>
            <person name="Young S.K."/>
            <person name="Zeng Q."/>
            <person name="Gargeya S."/>
            <person name="Fitzgerald M."/>
            <person name="Haas B."/>
            <person name="Abouelleil A."/>
            <person name="Alvarado L."/>
            <person name="Arachchi H.M."/>
            <person name="Berlin A."/>
            <person name="Chapman S.B."/>
            <person name="Goldberg J."/>
            <person name="Griggs A."/>
            <person name="Gujja S."/>
            <person name="Hansen M."/>
            <person name="Howarth C."/>
            <person name="Imamovic A."/>
            <person name="Larimer J."/>
            <person name="McCowen C."/>
            <person name="Montmayeur A."/>
            <person name="Murphy C."/>
            <person name="Neiman D."/>
            <person name="Pearson M."/>
            <person name="Priest M."/>
            <person name="Roberts A."/>
            <person name="Saif S."/>
            <person name="Shea T."/>
            <person name="Sisk P."/>
            <person name="Sykes S."/>
            <person name="Wortman J."/>
            <person name="Nusbaum C."/>
            <person name="Birren B."/>
        </authorList>
    </citation>
    <scope>NUCLEOTIDE SEQUENCE [LARGE SCALE GENOMIC DNA]</scope>
    <source>
        <strain evidence="5 6">VS20</strain>
    </source>
</reference>
<gene>
    <name evidence="5" type="ORF">SDRG_12341</name>
</gene>
<name>T0RJM1_SAPDV</name>
<dbReference type="Proteomes" id="UP000030762">
    <property type="component" value="Unassembled WGS sequence"/>
</dbReference>
<evidence type="ECO:0000256" key="1">
    <source>
        <dbReference type="ARBA" id="ARBA00022737"/>
    </source>
</evidence>
<keyword evidence="2" id="KW-1015">Disulfide bond</keyword>
<dbReference type="eggNOG" id="KOG3627">
    <property type="taxonomic scope" value="Eukaryota"/>
</dbReference>
<dbReference type="GO" id="GO:0005576">
    <property type="term" value="C:extracellular region"/>
    <property type="evidence" value="ECO:0007669"/>
    <property type="project" value="InterPro"/>
</dbReference>
<dbReference type="PROSITE" id="PS50948">
    <property type="entry name" value="PAN"/>
    <property type="match status" value="1"/>
</dbReference>
<evidence type="ECO:0000256" key="2">
    <source>
        <dbReference type="ARBA" id="ARBA00023157"/>
    </source>
</evidence>
<organism evidence="5 6">
    <name type="scientific">Saprolegnia diclina (strain VS20)</name>
    <dbReference type="NCBI Taxonomy" id="1156394"/>
    <lineage>
        <taxon>Eukaryota</taxon>
        <taxon>Sar</taxon>
        <taxon>Stramenopiles</taxon>
        <taxon>Oomycota</taxon>
        <taxon>Saprolegniomycetes</taxon>
        <taxon>Saprolegniales</taxon>
        <taxon>Saprolegniaceae</taxon>
        <taxon>Saprolegnia</taxon>
    </lineage>
</organism>
<dbReference type="InterPro" id="IPR003609">
    <property type="entry name" value="Pan_app"/>
</dbReference>
<feature type="chain" id="PRO_5004570864" description="Apple domain-containing protein" evidence="3">
    <location>
        <begin position="24"/>
        <end position="317"/>
    </location>
</feature>
<dbReference type="PANTHER" id="PTHR33946">
    <property type="match status" value="1"/>
</dbReference>
<dbReference type="SMART" id="SM00223">
    <property type="entry name" value="APPLE"/>
    <property type="match status" value="4"/>
</dbReference>
<protein>
    <recommendedName>
        <fullName evidence="4">Apple domain-containing protein</fullName>
    </recommendedName>
</protein>
<dbReference type="RefSeq" id="XP_008616634.1">
    <property type="nucleotide sequence ID" value="XM_008618412.1"/>
</dbReference>
<proteinExistence type="predicted"/>
<keyword evidence="1" id="KW-0677">Repeat</keyword>
<evidence type="ECO:0000259" key="4">
    <source>
        <dbReference type="PROSITE" id="PS50948"/>
    </source>
</evidence>
<evidence type="ECO:0000313" key="5">
    <source>
        <dbReference type="EMBL" id="EQC30067.1"/>
    </source>
</evidence>
<dbReference type="OMA" id="HRSCQFD"/>
<dbReference type="Pfam" id="PF14295">
    <property type="entry name" value="PAN_4"/>
    <property type="match status" value="4"/>
</dbReference>
<dbReference type="Gene3D" id="3.50.4.10">
    <property type="entry name" value="Hepatocyte Growth Factor"/>
    <property type="match status" value="4"/>
</dbReference>
<dbReference type="InterPro" id="IPR000177">
    <property type="entry name" value="Apple"/>
</dbReference>
<sequence>MCIRFQALLALLLVTVWTSVVGAATCTAFVADTDYFGNDIASTSQPTAANCCNDCAATPGCILYVWTNTNGGTCYLKNAQGPASNKPGAQAAALTRSSCFNFQFNVDYPGNDIASTLRASPSDCCGDCATTPGCVLYVWTSQSGGTCYLKNAQGPSINKAGTQSARLAPSSCSNIQTNIDYFGNDLKATLRPAASDCCRDCAATPRCVLYVWTSTNGGTCYLKSAQGAASNKPGAQSGFLGNVAPPPACSNLPNNLDFFDNDITSTAQTNPANCCGDCTVTPGCVLYVWTSQSGGTCYLKSAQGVQSNKPGARAGLE</sequence>
<evidence type="ECO:0000313" key="6">
    <source>
        <dbReference type="Proteomes" id="UP000030762"/>
    </source>
</evidence>
<dbReference type="EMBL" id="JH767179">
    <property type="protein sequence ID" value="EQC30067.1"/>
    <property type="molecule type" value="Genomic_DNA"/>
</dbReference>
<dbReference type="PANTHER" id="PTHR33946:SF4">
    <property type="entry name" value="COAGULATION FACTOR XI"/>
    <property type="match status" value="1"/>
</dbReference>
<dbReference type="CDD" id="cd01100">
    <property type="entry name" value="APPLE_Factor_XI_like"/>
    <property type="match status" value="2"/>
</dbReference>